<accession>A0ABW0UWY7</accession>
<dbReference type="Gene3D" id="3.40.50.720">
    <property type="entry name" value="NAD(P)-binding Rossmann-like Domain"/>
    <property type="match status" value="1"/>
</dbReference>
<evidence type="ECO:0000313" key="2">
    <source>
        <dbReference type="EMBL" id="MFC5637214.1"/>
    </source>
</evidence>
<dbReference type="EMBL" id="JBHSNY010000009">
    <property type="protein sequence ID" value="MFC5637214.1"/>
    <property type="molecule type" value="Genomic_DNA"/>
</dbReference>
<dbReference type="Proteomes" id="UP001596154">
    <property type="component" value="Unassembled WGS sequence"/>
</dbReference>
<organism evidence="2 3">
    <name type="scientific">Streptomyces bullii</name>
    <dbReference type="NCBI Taxonomy" id="349910"/>
    <lineage>
        <taxon>Bacteria</taxon>
        <taxon>Bacillati</taxon>
        <taxon>Actinomycetota</taxon>
        <taxon>Actinomycetes</taxon>
        <taxon>Kitasatosporales</taxon>
        <taxon>Streptomycetaceae</taxon>
        <taxon>Streptomyces</taxon>
    </lineage>
</organism>
<protein>
    <submittedName>
        <fullName evidence="2">SDR family oxidoreductase</fullName>
    </submittedName>
</protein>
<dbReference type="Pfam" id="PF13460">
    <property type="entry name" value="NAD_binding_10"/>
    <property type="match status" value="1"/>
</dbReference>
<dbReference type="RefSeq" id="WP_381026263.1">
    <property type="nucleotide sequence ID" value="NZ_JBHSNY010000009.1"/>
</dbReference>
<feature type="domain" description="NAD(P)-binding" evidence="1">
    <location>
        <begin position="6"/>
        <end position="140"/>
    </location>
</feature>
<sequence length="281" mass="29937">MILVTGATGNIGRPLISMLAAAGEQVTAVSRSTPNFQLPGGVIHKQADLDNAESLRPALKGAEAMLILLAGQLNAFGESPEFLLDVVKSSGVERVVLVSSQIVGTRPDSVSHGRLRQFEETIQQSGLEWGILRPGGFASNAFAWAESVRTQRTIAAPFADVALPVIDPVDIAAAADVVLRDGKHSGGIYELTGPAAITPRQQAETIGQALGEPVHFAELTREQAREGMLRFMPEPVVEGTLDILGAPLPREQQVSPTVEQLVDRPAHSFGEWVARNVTAFK</sequence>
<dbReference type="Gene3D" id="3.90.25.10">
    <property type="entry name" value="UDP-galactose 4-epimerase, domain 1"/>
    <property type="match status" value="1"/>
</dbReference>
<keyword evidence="3" id="KW-1185">Reference proteome</keyword>
<gene>
    <name evidence="2" type="ORF">ACFPZJ_26110</name>
</gene>
<proteinExistence type="predicted"/>
<reference evidence="3" key="1">
    <citation type="journal article" date="2019" name="Int. J. Syst. Evol. Microbiol.">
        <title>The Global Catalogue of Microorganisms (GCM) 10K type strain sequencing project: providing services to taxonomists for standard genome sequencing and annotation.</title>
        <authorList>
            <consortium name="The Broad Institute Genomics Platform"/>
            <consortium name="The Broad Institute Genome Sequencing Center for Infectious Disease"/>
            <person name="Wu L."/>
            <person name="Ma J."/>
        </authorList>
    </citation>
    <scope>NUCLEOTIDE SEQUENCE [LARGE SCALE GENOMIC DNA]</scope>
    <source>
        <strain evidence="3">CGMCC 4.7248</strain>
    </source>
</reference>
<dbReference type="PANTHER" id="PTHR43162:SF1">
    <property type="entry name" value="PRESTALK A DIFFERENTIATION PROTEIN A"/>
    <property type="match status" value="1"/>
</dbReference>
<dbReference type="PANTHER" id="PTHR43162">
    <property type="match status" value="1"/>
</dbReference>
<comment type="caution">
    <text evidence="2">The sequence shown here is derived from an EMBL/GenBank/DDBJ whole genome shotgun (WGS) entry which is preliminary data.</text>
</comment>
<evidence type="ECO:0000259" key="1">
    <source>
        <dbReference type="Pfam" id="PF13460"/>
    </source>
</evidence>
<dbReference type="InterPro" id="IPR016040">
    <property type="entry name" value="NAD(P)-bd_dom"/>
</dbReference>
<evidence type="ECO:0000313" key="3">
    <source>
        <dbReference type="Proteomes" id="UP001596154"/>
    </source>
</evidence>
<name>A0ABW0UWY7_9ACTN</name>
<dbReference type="SUPFAM" id="SSF51735">
    <property type="entry name" value="NAD(P)-binding Rossmann-fold domains"/>
    <property type="match status" value="1"/>
</dbReference>
<dbReference type="InterPro" id="IPR051604">
    <property type="entry name" value="Ergot_Alk_Oxidoreductase"/>
</dbReference>
<dbReference type="InterPro" id="IPR036291">
    <property type="entry name" value="NAD(P)-bd_dom_sf"/>
</dbReference>